<name>A0A7Y2E921_UNCEI</name>
<dbReference type="InterPro" id="IPR036249">
    <property type="entry name" value="Thioredoxin-like_sf"/>
</dbReference>
<feature type="signal peptide" evidence="1">
    <location>
        <begin position="1"/>
        <end position="28"/>
    </location>
</feature>
<accession>A0A7Y2E921</accession>
<keyword evidence="1" id="KW-0732">Signal</keyword>
<evidence type="ECO:0000313" key="3">
    <source>
        <dbReference type="Proteomes" id="UP000547674"/>
    </source>
</evidence>
<evidence type="ECO:0000256" key="1">
    <source>
        <dbReference type="SAM" id="SignalP"/>
    </source>
</evidence>
<dbReference type="EMBL" id="JABDJR010000310">
    <property type="protein sequence ID" value="NNF06657.1"/>
    <property type="molecule type" value="Genomic_DNA"/>
</dbReference>
<protein>
    <recommendedName>
        <fullName evidence="4">Redoxin domain-containing protein</fullName>
    </recommendedName>
</protein>
<reference evidence="2 3" key="1">
    <citation type="submission" date="2020-03" db="EMBL/GenBank/DDBJ databases">
        <title>Metabolic flexibility allows generalist bacteria to become dominant in a frequently disturbed ecosystem.</title>
        <authorList>
            <person name="Chen Y.-J."/>
            <person name="Leung P.M."/>
            <person name="Bay S.K."/>
            <person name="Hugenholtz P."/>
            <person name="Kessler A.J."/>
            <person name="Shelley G."/>
            <person name="Waite D.W."/>
            <person name="Cook P.L."/>
            <person name="Greening C."/>
        </authorList>
    </citation>
    <scope>NUCLEOTIDE SEQUENCE [LARGE SCALE GENOMIC DNA]</scope>
    <source>
        <strain evidence="2">SS_bin_28</strain>
    </source>
</reference>
<evidence type="ECO:0008006" key="4">
    <source>
        <dbReference type="Google" id="ProtNLM"/>
    </source>
</evidence>
<sequence>MIPFGGSFLKPALASLLLSVLVTSSVPAIQIGDPVPDFEYIDVATQTPLLKSDYEGKVTVLVLWAHW</sequence>
<feature type="chain" id="PRO_5031358376" description="Redoxin domain-containing protein" evidence="1">
    <location>
        <begin position="29"/>
        <end position="67"/>
    </location>
</feature>
<dbReference type="AlphaFoldDB" id="A0A7Y2E921"/>
<organism evidence="2 3">
    <name type="scientific">Eiseniibacteriota bacterium</name>
    <dbReference type="NCBI Taxonomy" id="2212470"/>
    <lineage>
        <taxon>Bacteria</taxon>
        <taxon>Candidatus Eiseniibacteriota</taxon>
    </lineage>
</organism>
<dbReference type="Proteomes" id="UP000547674">
    <property type="component" value="Unassembled WGS sequence"/>
</dbReference>
<evidence type="ECO:0000313" key="2">
    <source>
        <dbReference type="EMBL" id="NNF06657.1"/>
    </source>
</evidence>
<comment type="caution">
    <text evidence="2">The sequence shown here is derived from an EMBL/GenBank/DDBJ whole genome shotgun (WGS) entry which is preliminary data.</text>
</comment>
<dbReference type="Gene3D" id="3.40.30.10">
    <property type="entry name" value="Glutaredoxin"/>
    <property type="match status" value="1"/>
</dbReference>
<gene>
    <name evidence="2" type="ORF">HKN21_07845</name>
</gene>
<dbReference type="SUPFAM" id="SSF52833">
    <property type="entry name" value="Thioredoxin-like"/>
    <property type="match status" value="1"/>
</dbReference>
<proteinExistence type="predicted"/>